<dbReference type="RefSeq" id="WP_190446522.1">
    <property type="nucleotide sequence ID" value="NZ_JAMPLM010000011.1"/>
</dbReference>
<keyword evidence="3" id="KW-0408">Iron</keyword>
<dbReference type="PANTHER" id="PTHR24305">
    <property type="entry name" value="CYTOCHROME P450"/>
    <property type="match status" value="1"/>
</dbReference>
<comment type="caution">
    <text evidence="4">The sequence shown here is derived from an EMBL/GenBank/DDBJ whole genome shotgun (WGS) entry which is preliminary data.</text>
</comment>
<gene>
    <name evidence="4" type="ORF">NDI38_14020</name>
</gene>
<keyword evidence="3" id="KW-0479">Metal-binding</keyword>
<organism evidence="4 5">
    <name type="scientific">Stenomitos frigidus AS-A4</name>
    <dbReference type="NCBI Taxonomy" id="2933935"/>
    <lineage>
        <taxon>Bacteria</taxon>
        <taxon>Bacillati</taxon>
        <taxon>Cyanobacteriota</taxon>
        <taxon>Cyanophyceae</taxon>
        <taxon>Leptolyngbyales</taxon>
        <taxon>Leptolyngbyaceae</taxon>
        <taxon>Stenomitos</taxon>
    </lineage>
</organism>
<dbReference type="Proteomes" id="UP001476950">
    <property type="component" value="Unassembled WGS sequence"/>
</dbReference>
<dbReference type="PRINTS" id="PR00385">
    <property type="entry name" value="P450"/>
</dbReference>
<dbReference type="InterPro" id="IPR036396">
    <property type="entry name" value="Cyt_P450_sf"/>
</dbReference>
<dbReference type="PROSITE" id="PS00086">
    <property type="entry name" value="CYTOCHROME_P450"/>
    <property type="match status" value="1"/>
</dbReference>
<dbReference type="PRINTS" id="PR00463">
    <property type="entry name" value="EP450I"/>
</dbReference>
<keyword evidence="3" id="KW-0560">Oxidoreductase</keyword>
<keyword evidence="3" id="KW-0349">Heme</keyword>
<evidence type="ECO:0000256" key="2">
    <source>
        <dbReference type="ARBA" id="ARBA00010617"/>
    </source>
</evidence>
<dbReference type="InterPro" id="IPR050121">
    <property type="entry name" value="Cytochrome_P450_monoxygenase"/>
</dbReference>
<evidence type="ECO:0000256" key="1">
    <source>
        <dbReference type="ARBA" id="ARBA00001971"/>
    </source>
</evidence>
<dbReference type="InterPro" id="IPR002401">
    <property type="entry name" value="Cyt_P450_E_grp-I"/>
</dbReference>
<comment type="cofactor">
    <cofactor evidence="1">
        <name>heme</name>
        <dbReference type="ChEBI" id="CHEBI:30413"/>
    </cofactor>
</comment>
<keyword evidence="3" id="KW-0503">Monooxygenase</keyword>
<dbReference type="Pfam" id="PF00067">
    <property type="entry name" value="p450"/>
    <property type="match status" value="1"/>
</dbReference>
<reference evidence="4 5" key="1">
    <citation type="submission" date="2022-04" db="EMBL/GenBank/DDBJ databases">
        <title>Positive selection, recombination, and allopatry shape intraspecific diversity of widespread and dominant cyanobacteria.</title>
        <authorList>
            <person name="Wei J."/>
            <person name="Shu W."/>
            <person name="Hu C."/>
        </authorList>
    </citation>
    <scope>NUCLEOTIDE SEQUENCE [LARGE SCALE GENOMIC DNA]</scope>
    <source>
        <strain evidence="4 5">AS-A4</strain>
    </source>
</reference>
<name>A0ABV0KJW9_9CYAN</name>
<evidence type="ECO:0000313" key="5">
    <source>
        <dbReference type="Proteomes" id="UP001476950"/>
    </source>
</evidence>
<sequence length="468" mass="52882">MNTTTQLPDSLPSSLKTPAWLQQLQWIGDPVSYMETAARQHPEIFAASVVGFGGGLVFVNQPQAIQAILTNDRKTFLAPGSTNRILTPLLGESAVIMLDGDRHKRRRQLLMPPFHGERMRAYGQLIGELTTAAFDQLPLDQPFSARSVTQEISLNIIMQAVFGLSEGDRFQHLKQLLASMADLFRSPLSSSFLFFNSLQKDLGAWSPWGKFVRDRERIDSLIYAEIAERRLQPEGDRIDILSLLMSARDESGQPLTDQELRDELMTLLFAGHETTATAMSWALYWVHHQPAIRERLLQELATLGDTPEPTDIFRLPYLTAVCNETLRIYPVAMLTFPRVVQEPIAMLGRRLEAGTMVVGCIYLVHQREDLYPNPKQFRPERFLERQFTPYEFMPFGGGVRRCIGEALAMFEMKLALATILSRYELALADTQPEFPRRRGVTLAPARGVKMVLTGLRSRQESALAMEMA</sequence>
<evidence type="ECO:0000256" key="3">
    <source>
        <dbReference type="RuleBase" id="RU000461"/>
    </source>
</evidence>
<keyword evidence="5" id="KW-1185">Reference proteome</keyword>
<accession>A0ABV0KJW9</accession>
<protein>
    <submittedName>
        <fullName evidence="4">Cytochrome P450</fullName>
    </submittedName>
</protein>
<dbReference type="EMBL" id="JAMPLM010000011">
    <property type="protein sequence ID" value="MEP1059558.1"/>
    <property type="molecule type" value="Genomic_DNA"/>
</dbReference>
<dbReference type="SUPFAM" id="SSF48264">
    <property type="entry name" value="Cytochrome P450"/>
    <property type="match status" value="1"/>
</dbReference>
<proteinExistence type="inferred from homology"/>
<dbReference type="PANTHER" id="PTHR24305:SF166">
    <property type="entry name" value="CYTOCHROME P450 12A4, MITOCHONDRIAL-RELATED"/>
    <property type="match status" value="1"/>
</dbReference>
<comment type="similarity">
    <text evidence="2 3">Belongs to the cytochrome P450 family.</text>
</comment>
<evidence type="ECO:0000313" key="4">
    <source>
        <dbReference type="EMBL" id="MEP1059558.1"/>
    </source>
</evidence>
<dbReference type="CDD" id="cd11053">
    <property type="entry name" value="CYP110-like"/>
    <property type="match status" value="1"/>
</dbReference>
<dbReference type="InterPro" id="IPR001128">
    <property type="entry name" value="Cyt_P450"/>
</dbReference>
<dbReference type="InterPro" id="IPR017972">
    <property type="entry name" value="Cyt_P450_CS"/>
</dbReference>
<dbReference type="Gene3D" id="1.10.630.10">
    <property type="entry name" value="Cytochrome P450"/>
    <property type="match status" value="1"/>
</dbReference>